<dbReference type="PANTHER" id="PTHR33755:SF3">
    <property type="entry name" value="TOXIN"/>
    <property type="match status" value="1"/>
</dbReference>
<gene>
    <name evidence="5" type="ORF">L2102_20140</name>
    <name evidence="4" type="ORF">L2111_17215</name>
</gene>
<evidence type="ECO:0000256" key="2">
    <source>
        <dbReference type="ARBA" id="ARBA00022649"/>
    </source>
</evidence>
<comment type="caution">
    <text evidence="4">The sequence shown here is derived from an EMBL/GenBank/DDBJ whole genome shotgun (WGS) entry which is preliminary data.</text>
</comment>
<dbReference type="Gene3D" id="3.30.2310.20">
    <property type="entry name" value="RelE-like"/>
    <property type="match status" value="1"/>
</dbReference>
<dbReference type="InterPro" id="IPR035093">
    <property type="entry name" value="RelE/ParE_toxin_dom_sf"/>
</dbReference>
<dbReference type="PIRSF" id="PIRSF029218">
    <property type="entry name" value="ParE"/>
    <property type="match status" value="1"/>
</dbReference>
<dbReference type="PANTHER" id="PTHR33755">
    <property type="entry name" value="TOXIN PARE1-RELATED"/>
    <property type="match status" value="1"/>
</dbReference>
<dbReference type="InterPro" id="IPR028344">
    <property type="entry name" value="ParE1/4"/>
</dbReference>
<dbReference type="InterPro" id="IPR051803">
    <property type="entry name" value="TA_system_RelE-like_toxin"/>
</dbReference>
<evidence type="ECO:0000256" key="1">
    <source>
        <dbReference type="ARBA" id="ARBA00006226"/>
    </source>
</evidence>
<sequence length="95" mass="11473">MYKLSNQAVEDFESIYEYTWRKFGYQQADKYTTEMEQLFLLLEKNALMGHNCSAIKEGTRQYNHRQHAIFYQNADYGIFIIRILHQQMNPILHFS</sequence>
<proteinExistence type="inferred from homology"/>
<dbReference type="EMBL" id="JAKIHV010000018">
    <property type="protein sequence ID" value="MDE9625629.1"/>
    <property type="molecule type" value="Genomic_DNA"/>
</dbReference>
<keyword evidence="2" id="KW-1277">Toxin-antitoxin system</keyword>
<name>A0A7I7DCJ3_9ENTR</name>
<organism evidence="4 6">
    <name type="scientific">Citrobacter portucalensis</name>
    <dbReference type="NCBI Taxonomy" id="1639133"/>
    <lineage>
        <taxon>Bacteria</taxon>
        <taxon>Pseudomonadati</taxon>
        <taxon>Pseudomonadota</taxon>
        <taxon>Gammaproteobacteria</taxon>
        <taxon>Enterobacterales</taxon>
        <taxon>Enterobacteriaceae</taxon>
        <taxon>Citrobacter</taxon>
        <taxon>Citrobacter freundii complex</taxon>
    </lineage>
</organism>
<evidence type="ECO:0000313" key="6">
    <source>
        <dbReference type="Proteomes" id="UP001147005"/>
    </source>
</evidence>
<dbReference type="Proteomes" id="UP001147046">
    <property type="component" value="Unassembled WGS sequence"/>
</dbReference>
<accession>A0A7I7DCJ3</accession>
<protein>
    <recommendedName>
        <fullName evidence="3">Toxin</fullName>
    </recommendedName>
</protein>
<evidence type="ECO:0000256" key="3">
    <source>
        <dbReference type="PIRNR" id="PIRNR029218"/>
    </source>
</evidence>
<reference evidence="4" key="1">
    <citation type="submission" date="2022-01" db="EMBL/GenBank/DDBJ databases">
        <title>Genetic Characterization of Carbapenem-resistant Citrobacter spp. from China: a multicenter study.</title>
        <authorList>
            <person name="Ye L."/>
        </authorList>
    </citation>
    <scope>NUCLEOTIDE SEQUENCE</scope>
    <source>
        <strain evidence="4">IR5432</strain>
        <strain evidence="5">IR5464</strain>
    </source>
</reference>
<comment type="similarity">
    <text evidence="1 3">Belongs to the RelE toxin family.</text>
</comment>
<evidence type="ECO:0000313" key="4">
    <source>
        <dbReference type="EMBL" id="MDE9619795.1"/>
    </source>
</evidence>
<evidence type="ECO:0000313" key="5">
    <source>
        <dbReference type="EMBL" id="MDE9625629.1"/>
    </source>
</evidence>
<dbReference type="RefSeq" id="WP_003825284.1">
    <property type="nucleotide sequence ID" value="NZ_AP022378.1"/>
</dbReference>
<dbReference type="AlphaFoldDB" id="A0A7I7DCJ3"/>
<dbReference type="Proteomes" id="UP001147005">
    <property type="component" value="Unassembled WGS sequence"/>
</dbReference>
<dbReference type="EMBL" id="JAKIHW010000021">
    <property type="protein sequence ID" value="MDE9619795.1"/>
    <property type="molecule type" value="Genomic_DNA"/>
</dbReference>
<dbReference type="Pfam" id="PF05016">
    <property type="entry name" value="ParE_toxin"/>
    <property type="match status" value="1"/>
</dbReference>
<dbReference type="InterPro" id="IPR007712">
    <property type="entry name" value="RelE/ParE_toxin"/>
</dbReference>